<dbReference type="PANTHER" id="PTHR24064">
    <property type="entry name" value="SOLUTE CARRIER FAMILY 22 MEMBER"/>
    <property type="match status" value="1"/>
</dbReference>
<dbReference type="OrthoDB" id="2544694at2759"/>
<evidence type="ECO:0000256" key="4">
    <source>
        <dbReference type="ARBA" id="ARBA00023136"/>
    </source>
</evidence>
<feature type="transmembrane region" description="Helical" evidence="5">
    <location>
        <begin position="116"/>
        <end position="133"/>
    </location>
</feature>
<comment type="caution">
    <text evidence="7">The sequence shown here is derived from an EMBL/GenBank/DDBJ whole genome shotgun (WGS) entry which is preliminary data.</text>
</comment>
<keyword evidence="3 5" id="KW-1133">Transmembrane helix</keyword>
<feature type="transmembrane region" description="Helical" evidence="5">
    <location>
        <begin position="235"/>
        <end position="253"/>
    </location>
</feature>
<evidence type="ECO:0000256" key="5">
    <source>
        <dbReference type="SAM" id="Phobius"/>
    </source>
</evidence>
<feature type="transmembrane region" description="Helical" evidence="5">
    <location>
        <begin position="469"/>
        <end position="486"/>
    </location>
</feature>
<evidence type="ECO:0000313" key="7">
    <source>
        <dbReference type="EMBL" id="CAF0795542.1"/>
    </source>
</evidence>
<comment type="subcellular location">
    <subcellularLocation>
        <location evidence="1">Membrane</location>
        <topology evidence="1">Multi-pass membrane protein</topology>
    </subcellularLocation>
</comment>
<feature type="transmembrane region" description="Helical" evidence="5">
    <location>
        <begin position="205"/>
        <end position="229"/>
    </location>
</feature>
<keyword evidence="8" id="KW-1185">Reference proteome</keyword>
<dbReference type="InterPro" id="IPR005828">
    <property type="entry name" value="MFS_sugar_transport-like"/>
</dbReference>
<dbReference type="GO" id="GO:0022857">
    <property type="term" value="F:transmembrane transporter activity"/>
    <property type="evidence" value="ECO:0007669"/>
    <property type="project" value="InterPro"/>
</dbReference>
<sequence length="527" mass="59881">MTIKFDDLLYQINDFGKFQKIRYILICLAGILPPIATYIHSFLAALPEFTCNNVSIDKTNSNITNLIKSNCVYHVGNGSYTSCDSWSYDKKYFDSTLTEEWNMVCDRSFLRSKVQSIYFCGYLVGSLMLGNLADKFGRRPVMLFSFFLILIGFIGTTFGPQQSYGFLISYIIYSISRFLMACGTRGINETGYVLALELVSTKKRTYAGIGFENFFSLGQLILVLVAYFVRDWRNLSMIFTFAVIPFLTYFFILPESPRWLILNNKQDKALEVLEKVAKVNKKTLNKSSWNEFLNQSHKTEKKENFLTLVKSFIKYPNMAVLFFTVLFNWLVNNFVFYGVSLKSIDLGVNPYLSFAISASVEILAYFSTILLIEKFGRKIPYLTFLLCAGLSCLSHVFITQVEIGLLMAMIGKFCVSASYAILRLYSNEVFPTSIRTSCIGICSMFSRIGVILAPFIIQLGENGWRPMPFLIFGICAVSGACSTIFLPETLNRKLPETIEEAQSFKKEKTKLKHDISVEAKLINETVS</sequence>
<dbReference type="InterPro" id="IPR020846">
    <property type="entry name" value="MFS_dom"/>
</dbReference>
<keyword evidence="4 5" id="KW-0472">Membrane</keyword>
<dbReference type="Gene3D" id="1.20.1250.20">
    <property type="entry name" value="MFS general substrate transporter like domains"/>
    <property type="match status" value="1"/>
</dbReference>
<name>A0A813SIC6_9BILA</name>
<dbReference type="EMBL" id="CAJNOC010000716">
    <property type="protein sequence ID" value="CAF0795542.1"/>
    <property type="molecule type" value="Genomic_DNA"/>
</dbReference>
<feature type="transmembrane region" description="Helical" evidence="5">
    <location>
        <begin position="404"/>
        <end position="425"/>
    </location>
</feature>
<feature type="transmembrane region" description="Helical" evidence="5">
    <location>
        <begin position="140"/>
        <end position="158"/>
    </location>
</feature>
<feature type="transmembrane region" description="Helical" evidence="5">
    <location>
        <begin position="164"/>
        <end position="184"/>
    </location>
</feature>
<feature type="transmembrane region" description="Helical" evidence="5">
    <location>
        <begin position="318"/>
        <end position="339"/>
    </location>
</feature>
<proteinExistence type="predicted"/>
<feature type="transmembrane region" description="Helical" evidence="5">
    <location>
        <begin position="379"/>
        <end position="398"/>
    </location>
</feature>
<accession>A0A813SIC6</accession>
<dbReference type="CDD" id="cd17317">
    <property type="entry name" value="MFS_SLC22"/>
    <property type="match status" value="1"/>
</dbReference>
<feature type="transmembrane region" description="Helical" evidence="5">
    <location>
        <begin position="21"/>
        <end position="39"/>
    </location>
</feature>
<dbReference type="InterPro" id="IPR036259">
    <property type="entry name" value="MFS_trans_sf"/>
</dbReference>
<evidence type="ECO:0000259" key="6">
    <source>
        <dbReference type="PROSITE" id="PS50850"/>
    </source>
</evidence>
<reference evidence="7" key="1">
    <citation type="submission" date="2021-02" db="EMBL/GenBank/DDBJ databases">
        <authorList>
            <person name="Nowell W R."/>
        </authorList>
    </citation>
    <scope>NUCLEOTIDE SEQUENCE</scope>
    <source>
        <strain evidence="7">Ploen Becks lab</strain>
    </source>
</reference>
<gene>
    <name evidence="7" type="ORF">OXX778_LOCUS6195</name>
</gene>
<evidence type="ECO:0000256" key="2">
    <source>
        <dbReference type="ARBA" id="ARBA00022692"/>
    </source>
</evidence>
<dbReference type="AlphaFoldDB" id="A0A813SIC6"/>
<evidence type="ECO:0000313" key="8">
    <source>
        <dbReference type="Proteomes" id="UP000663879"/>
    </source>
</evidence>
<dbReference type="Proteomes" id="UP000663879">
    <property type="component" value="Unassembled WGS sequence"/>
</dbReference>
<dbReference type="InterPro" id="IPR005829">
    <property type="entry name" value="Sugar_transporter_CS"/>
</dbReference>
<keyword evidence="2 5" id="KW-0812">Transmembrane</keyword>
<feature type="transmembrane region" description="Helical" evidence="5">
    <location>
        <begin position="351"/>
        <end position="372"/>
    </location>
</feature>
<dbReference type="SUPFAM" id="SSF103473">
    <property type="entry name" value="MFS general substrate transporter"/>
    <property type="match status" value="1"/>
</dbReference>
<dbReference type="PROSITE" id="PS00216">
    <property type="entry name" value="SUGAR_TRANSPORT_1"/>
    <property type="match status" value="2"/>
</dbReference>
<organism evidence="7 8">
    <name type="scientific">Brachionus calyciflorus</name>
    <dbReference type="NCBI Taxonomy" id="104777"/>
    <lineage>
        <taxon>Eukaryota</taxon>
        <taxon>Metazoa</taxon>
        <taxon>Spiralia</taxon>
        <taxon>Gnathifera</taxon>
        <taxon>Rotifera</taxon>
        <taxon>Eurotatoria</taxon>
        <taxon>Monogononta</taxon>
        <taxon>Pseudotrocha</taxon>
        <taxon>Ploima</taxon>
        <taxon>Brachionidae</taxon>
        <taxon>Brachionus</taxon>
    </lineage>
</organism>
<dbReference type="GO" id="GO:0016020">
    <property type="term" value="C:membrane"/>
    <property type="evidence" value="ECO:0007669"/>
    <property type="project" value="UniProtKB-SubCell"/>
</dbReference>
<evidence type="ECO:0000256" key="3">
    <source>
        <dbReference type="ARBA" id="ARBA00022989"/>
    </source>
</evidence>
<dbReference type="PROSITE" id="PS50850">
    <property type="entry name" value="MFS"/>
    <property type="match status" value="1"/>
</dbReference>
<feature type="domain" description="Major facilitator superfamily (MFS) profile" evidence="6">
    <location>
        <begin position="22"/>
        <end position="491"/>
    </location>
</feature>
<dbReference type="Pfam" id="PF00083">
    <property type="entry name" value="Sugar_tr"/>
    <property type="match status" value="1"/>
</dbReference>
<feature type="transmembrane region" description="Helical" evidence="5">
    <location>
        <begin position="437"/>
        <end position="457"/>
    </location>
</feature>
<evidence type="ECO:0000256" key="1">
    <source>
        <dbReference type="ARBA" id="ARBA00004141"/>
    </source>
</evidence>
<protein>
    <recommendedName>
        <fullName evidence="6">Major facilitator superfamily (MFS) profile domain-containing protein</fullName>
    </recommendedName>
</protein>